<proteinExistence type="predicted"/>
<gene>
    <name evidence="1" type="ORF">SAMN05444351_0225</name>
</gene>
<dbReference type="RefSeq" id="WP_175562765.1">
    <property type="nucleotide sequence ID" value="NZ_FQVX01000001.1"/>
</dbReference>
<evidence type="ECO:0000313" key="1">
    <source>
        <dbReference type="EMBL" id="SHF62090.1"/>
    </source>
</evidence>
<dbReference type="EMBL" id="FQVX01000001">
    <property type="protein sequence ID" value="SHF62090.1"/>
    <property type="molecule type" value="Genomic_DNA"/>
</dbReference>
<keyword evidence="2" id="KW-1185">Reference proteome</keyword>
<sequence>MVVAVVCLVWVALSLPLGFLLGSALRRADVVDRGIRRGDALPSPRRPLVLR</sequence>
<name>A0A1M5D5H1_9ACTN</name>
<evidence type="ECO:0000313" key="2">
    <source>
        <dbReference type="Proteomes" id="UP000184471"/>
    </source>
</evidence>
<protein>
    <submittedName>
        <fullName evidence="1">Uncharacterized protein</fullName>
    </submittedName>
</protein>
<accession>A0A1M5D5H1</accession>
<reference evidence="1 2" key="1">
    <citation type="submission" date="2016-11" db="EMBL/GenBank/DDBJ databases">
        <authorList>
            <person name="Jaros S."/>
            <person name="Januszkiewicz K."/>
            <person name="Wedrychowicz H."/>
        </authorList>
    </citation>
    <scope>NUCLEOTIDE SEQUENCE [LARGE SCALE GENOMIC DNA]</scope>
    <source>
        <strain evidence="1 2">DSM 45408</strain>
    </source>
</reference>
<dbReference type="AlphaFoldDB" id="A0A1M5D5H1"/>
<dbReference type="Proteomes" id="UP000184471">
    <property type="component" value="Unassembled WGS sequence"/>
</dbReference>
<organism evidence="1 2">
    <name type="scientific">Geodermatophilus nigrescens</name>
    <dbReference type="NCBI Taxonomy" id="1070870"/>
    <lineage>
        <taxon>Bacteria</taxon>
        <taxon>Bacillati</taxon>
        <taxon>Actinomycetota</taxon>
        <taxon>Actinomycetes</taxon>
        <taxon>Geodermatophilales</taxon>
        <taxon>Geodermatophilaceae</taxon>
        <taxon>Geodermatophilus</taxon>
    </lineage>
</organism>